<accession>A0ACB7J0N0</accession>
<gene>
    <name evidence="1" type="ORF">CCMSSC00406_0004387</name>
</gene>
<keyword evidence="2" id="KW-1185">Reference proteome</keyword>
<evidence type="ECO:0000313" key="2">
    <source>
        <dbReference type="Proteomes" id="UP000824881"/>
    </source>
</evidence>
<organism evidence="1 2">
    <name type="scientific">Pleurotus cornucopiae</name>
    <name type="common">Cornucopia mushroom</name>
    <dbReference type="NCBI Taxonomy" id="5321"/>
    <lineage>
        <taxon>Eukaryota</taxon>
        <taxon>Fungi</taxon>
        <taxon>Dikarya</taxon>
        <taxon>Basidiomycota</taxon>
        <taxon>Agaricomycotina</taxon>
        <taxon>Agaricomycetes</taxon>
        <taxon>Agaricomycetidae</taxon>
        <taxon>Agaricales</taxon>
        <taxon>Pleurotineae</taxon>
        <taxon>Pleurotaceae</taxon>
        <taxon>Pleurotus</taxon>
    </lineage>
</organism>
<comment type="caution">
    <text evidence="1">The sequence shown here is derived from an EMBL/GenBank/DDBJ whole genome shotgun (WGS) entry which is preliminary data.</text>
</comment>
<dbReference type="EMBL" id="WQMT02000004">
    <property type="protein sequence ID" value="KAG9223997.1"/>
    <property type="molecule type" value="Genomic_DNA"/>
</dbReference>
<sequence length="191" mass="20373">MFHPSSPQNPEPFGSSLICEAGHIAVARSTRYSSPWLPIIVSTATPDHHLVNDASSSTTGRMANHPSSGLVQKYLQLTSDKDEAKHGHVRTLAAILESLHSPMDEAVPQEVPEASLEDADDEHPLEEPSAPQPPAITTKVADAVHRLLSHLEKRGPTTEDGSRIPLALGILQGAQHRIAISLGRASSDTAS</sequence>
<dbReference type="Proteomes" id="UP000824881">
    <property type="component" value="Unassembled WGS sequence"/>
</dbReference>
<evidence type="ECO:0000313" key="1">
    <source>
        <dbReference type="EMBL" id="KAG9223997.1"/>
    </source>
</evidence>
<name>A0ACB7J0N0_PLECO</name>
<protein>
    <submittedName>
        <fullName evidence="1">Uncharacterized protein</fullName>
    </submittedName>
</protein>
<reference evidence="1 2" key="1">
    <citation type="journal article" date="2021" name="Appl. Environ. Microbiol.">
        <title>Genetic linkage and physical mapping for an oyster mushroom Pleurotus cornucopiae and QTL analysis for the trait cap color.</title>
        <authorList>
            <person name="Zhang Y."/>
            <person name="Gao W."/>
            <person name="Sonnenberg A."/>
            <person name="Chen Q."/>
            <person name="Zhang J."/>
            <person name="Huang C."/>
        </authorList>
    </citation>
    <scope>NUCLEOTIDE SEQUENCE [LARGE SCALE GENOMIC DNA]</scope>
    <source>
        <strain evidence="1">CCMSSC00406</strain>
    </source>
</reference>
<proteinExistence type="predicted"/>